<evidence type="ECO:0000256" key="4">
    <source>
        <dbReference type="ARBA" id="ARBA00022989"/>
    </source>
</evidence>
<evidence type="ECO:0000259" key="7">
    <source>
        <dbReference type="Pfam" id="PF02687"/>
    </source>
</evidence>
<keyword evidence="3 6" id="KW-0812">Transmembrane</keyword>
<sequence>MKFPRLPDTLSTHDNLLLMRLLTKNVFRQLWRQRLFTLLNVLGLAISISACWVIYHIVSYEYSFDDRLPDKALTYRLVTGLAFDGKESYNGGVSAPIYQAVREQVPGAKRVVPVFRQWINAVNIPGQKPLDQEEFKGIVATDAAYFDMIPYTWLAGNPATAFHAPENVVLTESRARNYFGTLTPEAMIGKVLVYNGKDQKTVSGIVKDLDYPTEFTAKEFFFLPPKTYPLGDWTNTNGSEQLYLQIDNRADTSRVLAQISNIAQGKWDENMAERKLPNTVRRWFRLLPLEESHFSTYVREMDVRKASKPVMRGLIGLGALLIILACINYINLSTALIPQRSRSIGVRKILGGNSGNIIKGILTETFVIVLLAVACSLFLTKTAYSFLGNIIPDGMHDHAGGWGIIGFLAALLLGITLLSGGYPAWLISKVKPIGLIQRHGTLHRNGGGGVGLRKVLIVFQFVIAQVFIVGAIVMGSQLNYNLKKDMGFDKEAVVLVNIPWKLQRDSVYRDKHFVLAEELKKESGIQAISLGREPMSDGYSSSMFENRAVQAKEPVRRQVYKKWVDTAYIHLYNMQLIAGRNLRASDTTNEYIINETAVRELGFASPQDAIGQLTGQIFAPQHPIVGVVKDFHLRDFHTAIEPVALMADKKNVGTLNIKLNSADPDTWQQTLKKVEQKWYAMYPSGSFAYKFYDETLDAMYKQERNQSRLVNLATVIAIVISCLGLFGLAVLIAFQRTKEIGIRKVLGATVAGIAQMLMSDFAKLILIALLIASPIAWWGMNRWLEGFVYRVEIEWWVFVVSGAVAIFIAMLTVSFQAIRAALANPVKSLRTV</sequence>
<gene>
    <name evidence="9" type="ORF">EGT74_01915</name>
</gene>
<evidence type="ECO:0000313" key="10">
    <source>
        <dbReference type="Proteomes" id="UP000278351"/>
    </source>
</evidence>
<accession>A0A3N4PY41</accession>
<dbReference type="Pfam" id="PF12704">
    <property type="entry name" value="MacB_PCD"/>
    <property type="match status" value="1"/>
</dbReference>
<feature type="transmembrane region" description="Helical" evidence="6">
    <location>
        <begin position="35"/>
        <end position="58"/>
    </location>
</feature>
<feature type="domain" description="ABC3 transporter permease C-terminal" evidence="7">
    <location>
        <begin position="317"/>
        <end position="432"/>
    </location>
</feature>
<dbReference type="AlphaFoldDB" id="A0A3N4PY41"/>
<keyword evidence="5 6" id="KW-0472">Membrane</keyword>
<dbReference type="PANTHER" id="PTHR30572:SF18">
    <property type="entry name" value="ABC-TYPE MACROLIDE FAMILY EXPORT SYSTEM PERMEASE COMPONENT 2"/>
    <property type="match status" value="1"/>
</dbReference>
<comment type="caution">
    <text evidence="9">The sequence shown here is derived from an EMBL/GenBank/DDBJ whole genome shotgun (WGS) entry which is preliminary data.</text>
</comment>
<keyword evidence="10" id="KW-1185">Reference proteome</keyword>
<reference evidence="9 10" key="1">
    <citation type="submission" date="2018-11" db="EMBL/GenBank/DDBJ databases">
        <title>Chitinophaga lutea sp.nov., isolate from arsenic contaminated soil.</title>
        <authorList>
            <person name="Zong Y."/>
        </authorList>
    </citation>
    <scope>NUCLEOTIDE SEQUENCE [LARGE SCALE GENOMIC DNA]</scope>
    <source>
        <strain evidence="9 10">ZY74</strain>
    </source>
</reference>
<feature type="transmembrane region" description="Helical" evidence="6">
    <location>
        <begin position="357"/>
        <end position="379"/>
    </location>
</feature>
<evidence type="ECO:0000259" key="8">
    <source>
        <dbReference type="Pfam" id="PF12704"/>
    </source>
</evidence>
<dbReference type="Proteomes" id="UP000278351">
    <property type="component" value="Unassembled WGS sequence"/>
</dbReference>
<name>A0A3N4PY41_9BACT</name>
<proteinExistence type="predicted"/>
<feature type="transmembrane region" description="Helical" evidence="6">
    <location>
        <begin position="764"/>
        <end position="780"/>
    </location>
</feature>
<evidence type="ECO:0000313" key="9">
    <source>
        <dbReference type="EMBL" id="RPE12335.1"/>
    </source>
</evidence>
<keyword evidence="4 6" id="KW-1133">Transmembrane helix</keyword>
<feature type="transmembrane region" description="Helical" evidence="6">
    <location>
        <begin position="709"/>
        <end position="734"/>
    </location>
</feature>
<dbReference type="PANTHER" id="PTHR30572">
    <property type="entry name" value="MEMBRANE COMPONENT OF TRANSPORTER-RELATED"/>
    <property type="match status" value="1"/>
</dbReference>
<evidence type="ECO:0000256" key="3">
    <source>
        <dbReference type="ARBA" id="ARBA00022692"/>
    </source>
</evidence>
<feature type="domain" description="ABC3 transporter permease C-terminal" evidence="7">
    <location>
        <begin position="712"/>
        <end position="821"/>
    </location>
</feature>
<feature type="transmembrane region" description="Helical" evidence="6">
    <location>
        <begin position="455"/>
        <end position="474"/>
    </location>
</feature>
<dbReference type="GO" id="GO:0022857">
    <property type="term" value="F:transmembrane transporter activity"/>
    <property type="evidence" value="ECO:0007669"/>
    <property type="project" value="TreeGrafter"/>
</dbReference>
<dbReference type="InterPro" id="IPR050250">
    <property type="entry name" value="Macrolide_Exporter_MacB"/>
</dbReference>
<evidence type="ECO:0000256" key="2">
    <source>
        <dbReference type="ARBA" id="ARBA00022475"/>
    </source>
</evidence>
<evidence type="ECO:0000256" key="1">
    <source>
        <dbReference type="ARBA" id="ARBA00004651"/>
    </source>
</evidence>
<evidence type="ECO:0000256" key="5">
    <source>
        <dbReference type="ARBA" id="ARBA00023136"/>
    </source>
</evidence>
<feature type="domain" description="MacB-like periplasmic core" evidence="8">
    <location>
        <begin position="37"/>
        <end position="261"/>
    </location>
</feature>
<feature type="transmembrane region" description="Helical" evidence="6">
    <location>
        <begin position="795"/>
        <end position="818"/>
    </location>
</feature>
<organism evidence="9 10">
    <name type="scientific">Chitinophaga lutea</name>
    <dbReference type="NCBI Taxonomy" id="2488634"/>
    <lineage>
        <taxon>Bacteria</taxon>
        <taxon>Pseudomonadati</taxon>
        <taxon>Bacteroidota</taxon>
        <taxon>Chitinophagia</taxon>
        <taxon>Chitinophagales</taxon>
        <taxon>Chitinophagaceae</taxon>
        <taxon>Chitinophaga</taxon>
    </lineage>
</organism>
<dbReference type="Pfam" id="PF02687">
    <property type="entry name" value="FtsX"/>
    <property type="match status" value="2"/>
</dbReference>
<feature type="transmembrane region" description="Helical" evidence="6">
    <location>
        <begin position="314"/>
        <end position="337"/>
    </location>
</feature>
<dbReference type="GO" id="GO:0005886">
    <property type="term" value="C:plasma membrane"/>
    <property type="evidence" value="ECO:0007669"/>
    <property type="project" value="UniProtKB-SubCell"/>
</dbReference>
<evidence type="ECO:0000256" key="6">
    <source>
        <dbReference type="SAM" id="Phobius"/>
    </source>
</evidence>
<feature type="transmembrane region" description="Helical" evidence="6">
    <location>
        <begin position="400"/>
        <end position="422"/>
    </location>
</feature>
<comment type="subcellular location">
    <subcellularLocation>
        <location evidence="1">Cell membrane</location>
        <topology evidence="1">Multi-pass membrane protein</topology>
    </subcellularLocation>
</comment>
<dbReference type="InterPro" id="IPR003838">
    <property type="entry name" value="ABC3_permease_C"/>
</dbReference>
<dbReference type="InterPro" id="IPR025857">
    <property type="entry name" value="MacB_PCD"/>
</dbReference>
<protein>
    <submittedName>
        <fullName evidence="9">FtsX-like permease family protein</fullName>
    </submittedName>
</protein>
<dbReference type="EMBL" id="RPDH01000001">
    <property type="protein sequence ID" value="RPE12335.1"/>
    <property type="molecule type" value="Genomic_DNA"/>
</dbReference>
<keyword evidence="2" id="KW-1003">Cell membrane</keyword>